<evidence type="ECO:0000313" key="9">
    <source>
        <dbReference type="Proteomes" id="UP000238348"/>
    </source>
</evidence>
<feature type="compositionally biased region" description="Pro residues" evidence="5">
    <location>
        <begin position="716"/>
        <end position="737"/>
    </location>
</feature>
<dbReference type="AlphaFoldDB" id="A0A2L0EIV6"/>
<feature type="compositionally biased region" description="Low complexity" evidence="5">
    <location>
        <begin position="45"/>
        <end position="64"/>
    </location>
</feature>
<feature type="transmembrane region" description="Helical" evidence="6">
    <location>
        <begin position="169"/>
        <end position="187"/>
    </location>
</feature>
<evidence type="ECO:0000313" key="8">
    <source>
        <dbReference type="EMBL" id="AUX39226.1"/>
    </source>
</evidence>
<evidence type="ECO:0000256" key="5">
    <source>
        <dbReference type="SAM" id="MobiDB-lite"/>
    </source>
</evidence>
<protein>
    <recommendedName>
        <fullName evidence="7">HTTM-like domain-containing protein</fullName>
    </recommendedName>
</protein>
<dbReference type="OrthoDB" id="5479505at2"/>
<evidence type="ECO:0000256" key="1">
    <source>
        <dbReference type="ARBA" id="ARBA00004127"/>
    </source>
</evidence>
<dbReference type="InterPro" id="IPR011020">
    <property type="entry name" value="HTTM-like"/>
</dbReference>
<feature type="transmembrane region" description="Helical" evidence="6">
    <location>
        <begin position="109"/>
        <end position="126"/>
    </location>
</feature>
<feature type="transmembrane region" description="Helical" evidence="6">
    <location>
        <begin position="326"/>
        <end position="350"/>
    </location>
</feature>
<evidence type="ECO:0000256" key="6">
    <source>
        <dbReference type="SAM" id="Phobius"/>
    </source>
</evidence>
<feature type="domain" description="HTTM-like" evidence="7">
    <location>
        <begin position="102"/>
        <end position="399"/>
    </location>
</feature>
<feature type="transmembrane region" description="Helical" evidence="6">
    <location>
        <begin position="302"/>
        <end position="320"/>
    </location>
</feature>
<dbReference type="RefSeq" id="WP_159396615.1">
    <property type="nucleotide sequence ID" value="NZ_CP012673.1"/>
</dbReference>
<feature type="transmembrane region" description="Helical" evidence="6">
    <location>
        <begin position="270"/>
        <end position="290"/>
    </location>
</feature>
<keyword evidence="3 6" id="KW-1133">Transmembrane helix</keyword>
<dbReference type="InterPro" id="IPR052964">
    <property type="entry name" value="Sporulation_signal_mat"/>
</dbReference>
<dbReference type="PANTHER" id="PTHR39535">
    <property type="entry name" value="SPORULATION-DELAYING PROTEIN SDPB"/>
    <property type="match status" value="1"/>
</dbReference>
<feature type="region of interest" description="Disordered" evidence="5">
    <location>
        <begin position="700"/>
        <end position="744"/>
    </location>
</feature>
<feature type="transmembrane region" description="Helical" evidence="6">
    <location>
        <begin position="371"/>
        <end position="394"/>
    </location>
</feature>
<evidence type="ECO:0000259" key="7">
    <source>
        <dbReference type="SMART" id="SM00752"/>
    </source>
</evidence>
<proteinExistence type="predicted"/>
<keyword evidence="2 6" id="KW-0812">Transmembrane</keyword>
<evidence type="ECO:0000256" key="3">
    <source>
        <dbReference type="ARBA" id="ARBA00022989"/>
    </source>
</evidence>
<organism evidence="8 9">
    <name type="scientific">Sorangium cellulosum</name>
    <name type="common">Polyangium cellulosum</name>
    <dbReference type="NCBI Taxonomy" id="56"/>
    <lineage>
        <taxon>Bacteria</taxon>
        <taxon>Pseudomonadati</taxon>
        <taxon>Myxococcota</taxon>
        <taxon>Polyangia</taxon>
        <taxon>Polyangiales</taxon>
        <taxon>Polyangiaceae</taxon>
        <taxon>Sorangium</taxon>
    </lineage>
</organism>
<dbReference type="Proteomes" id="UP000238348">
    <property type="component" value="Chromosome"/>
</dbReference>
<dbReference type="GO" id="GO:0012505">
    <property type="term" value="C:endomembrane system"/>
    <property type="evidence" value="ECO:0007669"/>
    <property type="project" value="UniProtKB-SubCell"/>
</dbReference>
<feature type="compositionally biased region" description="Acidic residues" evidence="5">
    <location>
        <begin position="65"/>
        <end position="80"/>
    </location>
</feature>
<comment type="subcellular location">
    <subcellularLocation>
        <location evidence="1">Endomembrane system</location>
        <topology evidence="1">Multi-pass membrane protein</topology>
    </subcellularLocation>
</comment>
<feature type="transmembrane region" description="Helical" evidence="6">
    <location>
        <begin position="208"/>
        <end position="230"/>
    </location>
</feature>
<evidence type="ECO:0000256" key="4">
    <source>
        <dbReference type="ARBA" id="ARBA00023136"/>
    </source>
</evidence>
<dbReference type="SMART" id="SM00752">
    <property type="entry name" value="HTTM"/>
    <property type="match status" value="1"/>
</dbReference>
<keyword evidence="4 6" id="KW-0472">Membrane</keyword>
<feature type="compositionally biased region" description="Basic and acidic residues" evidence="5">
    <location>
        <begin position="1"/>
        <end position="28"/>
    </location>
</feature>
<dbReference type="PANTHER" id="PTHR39535:SF2">
    <property type="entry name" value="HTTM DOMAIN-CONTAINING PROTEIN"/>
    <property type="match status" value="1"/>
</dbReference>
<evidence type="ECO:0000256" key="2">
    <source>
        <dbReference type="ARBA" id="ARBA00022692"/>
    </source>
</evidence>
<feature type="region of interest" description="Disordered" evidence="5">
    <location>
        <begin position="1"/>
        <end position="92"/>
    </location>
</feature>
<name>A0A2L0EIV6_SORCE</name>
<gene>
    <name evidence="8" type="ORF">SOCE26_006100</name>
</gene>
<dbReference type="EMBL" id="CP012673">
    <property type="protein sequence ID" value="AUX39226.1"/>
    <property type="molecule type" value="Genomic_DNA"/>
</dbReference>
<reference evidence="8 9" key="1">
    <citation type="submission" date="2015-09" db="EMBL/GenBank/DDBJ databases">
        <title>Sorangium comparison.</title>
        <authorList>
            <person name="Zaburannyi N."/>
            <person name="Bunk B."/>
            <person name="Overmann J."/>
            <person name="Mueller R."/>
        </authorList>
    </citation>
    <scope>NUCLEOTIDE SEQUENCE [LARGE SCALE GENOMIC DNA]</scope>
    <source>
        <strain evidence="8 9">So ce26</strain>
    </source>
</reference>
<accession>A0A2L0EIV6</accession>
<sequence>MNAKEDRGDSEPEGALRNEDPGERREEGGEAAAAARGSGAGEGAPPGSPARSSAAAADASAGDDGAAEDDGAAGEDDDAAEPPGRAAGPPGPSMWDILRDCFFTFDRRTLGFTRILLGFFLIGDLFRRTWAWTDMFADIGVLPNHVNLWRPQGSGNFSLVNAFSTPGELWVLWAVIFATYVCLLIGWKTKLMQVLSLVFVTSMNGRVLLIENGGYVVHNLLLLWTCFLPLGDRFSVDALLASLKRSRERTEADLNDRTTLDDPLKPDGHVTIVGPILLIQVAAIYFFNVVHKTGPAWSMKNATAIHFVLYVDRMVTPIVADIRDYAPGWMIVFMTRMVISFEFLIPFCLFMPIFRAWARRATMAMMNVLHIGFGMTFVLGPFAWALCVMSTLLFGREDWEIAARTMRRARRARVVLFDPRSPGAVFACRLLKRMDRFGLLTFEASSSAASGLAARRPGGAAVAGAEALADIVAAIPLGPAVAWALRLPLVRDAVTAAMAAAHRRGLGRALGLRIPERSEVASPPAPLRRMGWKVLAGLRDLGAVVMFVGAVNQAAVELWVIKNRWKVPHPEPTRVLAQKLRFLQGWFMFSPNPVMDDGTIVVDAITVDGRHIDPFTGKPPNFDLLHAKSLAYSQIWCDYFARIKLPGNSAYRDAMKEYMYRYPERTGRPDDAIVSGDVYWVKDWNPRWGTTESYGEERERLFSFHNPNAQARTRAEPPPPPPGSSGTAPSPPAPPTVTPVTPAN</sequence>